<name>A0AAV4TGV6_CAEEX</name>
<evidence type="ECO:0000313" key="1">
    <source>
        <dbReference type="EMBL" id="GIY44469.1"/>
    </source>
</evidence>
<proteinExistence type="predicted"/>
<dbReference type="EMBL" id="BPLR01011148">
    <property type="protein sequence ID" value="GIY44469.1"/>
    <property type="molecule type" value="Genomic_DNA"/>
</dbReference>
<evidence type="ECO:0000313" key="2">
    <source>
        <dbReference type="Proteomes" id="UP001054945"/>
    </source>
</evidence>
<evidence type="ECO:0008006" key="3">
    <source>
        <dbReference type="Google" id="ProtNLM"/>
    </source>
</evidence>
<keyword evidence="2" id="KW-1185">Reference proteome</keyword>
<gene>
    <name evidence="1" type="ORF">CEXT_68851</name>
</gene>
<comment type="caution">
    <text evidence="1">The sequence shown here is derived from an EMBL/GenBank/DDBJ whole genome shotgun (WGS) entry which is preliminary data.</text>
</comment>
<protein>
    <recommendedName>
        <fullName evidence="3">Cyclic nucleotide-binding domain-containing protein</fullName>
    </recommendedName>
</protein>
<dbReference type="Proteomes" id="UP001054945">
    <property type="component" value="Unassembled WGS sequence"/>
</dbReference>
<sequence length="216" mass="24916">MPVCAYYCELATVRFEFDVIQNSHEGLAIYEEDLQLLSISLVGVAKVTGIGNQGQYRKSPVCHASADLVIAQRDAFRETSMDESFFQSSANNHFCKNSSFRWNTLKKVYFFFHIPAILCRLSHGSFQLVQDSTQRFKLVKGSSQRFIQFKFQSFKLVKDSILLQVKDSKFKFQRFNSIQVQDVKDSSQFKFKMSKIQASQRFKSKIQVNSSFKDSS</sequence>
<organism evidence="1 2">
    <name type="scientific">Caerostris extrusa</name>
    <name type="common">Bark spider</name>
    <name type="synonym">Caerostris bankana</name>
    <dbReference type="NCBI Taxonomy" id="172846"/>
    <lineage>
        <taxon>Eukaryota</taxon>
        <taxon>Metazoa</taxon>
        <taxon>Ecdysozoa</taxon>
        <taxon>Arthropoda</taxon>
        <taxon>Chelicerata</taxon>
        <taxon>Arachnida</taxon>
        <taxon>Araneae</taxon>
        <taxon>Araneomorphae</taxon>
        <taxon>Entelegynae</taxon>
        <taxon>Araneoidea</taxon>
        <taxon>Araneidae</taxon>
        <taxon>Caerostris</taxon>
    </lineage>
</organism>
<reference evidence="1 2" key="1">
    <citation type="submission" date="2021-06" db="EMBL/GenBank/DDBJ databases">
        <title>Caerostris extrusa draft genome.</title>
        <authorList>
            <person name="Kono N."/>
            <person name="Arakawa K."/>
        </authorList>
    </citation>
    <scope>NUCLEOTIDE SEQUENCE [LARGE SCALE GENOMIC DNA]</scope>
</reference>
<dbReference type="AlphaFoldDB" id="A0AAV4TGV6"/>
<accession>A0AAV4TGV6</accession>